<accession>A0A5Q0TWE9</accession>
<proteinExistence type="predicted"/>
<reference evidence="1" key="1">
    <citation type="submission" date="2019-04" db="EMBL/GenBank/DDBJ databases">
        <title>Diversity and Distribution of a Novel Hyperthermophilic Aquificales Virus Family.</title>
        <authorList>
            <person name="Mead D.A."/>
            <person name="Chevrette M.G."/>
            <person name="Lodes M."/>
            <person name="Hedlund B."/>
            <person name="Schoenfeld T.W."/>
            <person name="Monsma S.A."/>
        </authorList>
    </citation>
    <scope>NUCLEOTIDE SEQUENCE</scope>
</reference>
<protein>
    <submittedName>
        <fullName evidence="1">Uncharacterized protein</fullName>
    </submittedName>
</protein>
<dbReference type="EMBL" id="MK783188">
    <property type="protein sequence ID" value="QGA72447.1"/>
    <property type="molecule type" value="Genomic_DNA"/>
</dbReference>
<organism evidence="1">
    <name type="scientific">uncultured virus</name>
    <dbReference type="NCBI Taxonomy" id="340016"/>
    <lineage>
        <taxon>Viruses</taxon>
        <taxon>environmental samples</taxon>
    </lineage>
</organism>
<sequence length="112" mass="12820">MSKKRLGVIETLLDDGVLIFEEDLNKIEDMLKSNPDLITDVIKVHEFARDNEAIVAEHIYPSRNNKLVYELATYSAKDVVFLSLGIDNLDIKSNDIIVSIAYPREEEMYESD</sequence>
<evidence type="ECO:0000313" key="1">
    <source>
        <dbReference type="EMBL" id="QGA72447.1"/>
    </source>
</evidence>
<name>A0A5Q0TWE9_9VIRU</name>